<name>A0ABQ3HM95_9ACTN</name>
<dbReference type="Proteomes" id="UP000597341">
    <property type="component" value="Unassembled WGS sequence"/>
</dbReference>
<evidence type="ECO:0000313" key="3">
    <source>
        <dbReference type="Proteomes" id="UP000597341"/>
    </source>
</evidence>
<gene>
    <name evidence="2" type="ORF">GCM10011376_15900</name>
</gene>
<proteinExistence type="predicted"/>
<keyword evidence="3" id="KW-1185">Reference proteome</keyword>
<sequence length="674" mass="73539">MLGAGSVPLDAGEARGAPDRAADVPTWTDTPAPVVLRANTVIEEVACSPTGTSCVAVGHRFERNGDQVIAIQRWDGAAWRVETPPARASAGLINVACSTATDCVAIEDSRAQRGDTRRLAVRSATGWRWVEFPSPRHAADLEFVSCAAASSCMVAGHGGDFVAFDGAAVRVLPRMPLRPFDLSCPSAMYCAAPDATSLFEWDGATWTETPLGGDYLWDVGCWAERACLALGGGYAGTPTYARSPEATWHAVPSPSGRPVDDSSLWDTVRLGLECVPNDECHLLRYTGRRRAPDLELLTWTTGGWVENAVPTPEGMVKALGCRPGECVVIDAIVDPDEYPLRARALHGYGPAWVHRSMVNPHGVLPGSRPFEASCLTRDWCVGIGSSGVGDEDYVVRRTGRRWVEVAPPLESQWDVDCWRTGSCVVAGWHDKKPRIALLEAGRWRRQPVLSPPWLAEGSMTGVSCVGPRCTYTGYYRARHDAGYGAFVARRDGTGWHAQRLGPLVEDDTWFHAFPSIDCPTASRCVVVTSQLQPRKPGQQRGQMPNSYEAVLEDGVWRWREVGHDFSLFDLDCPDADHCVAGGSDGYPGLIMARGVDGRWRRVAAPTRNADFYSVSCPTSRECYVAGTGSRVRRLTRTPSGWRARETGPRDMTDITCWASRSCLTFNNRTARVSR</sequence>
<feature type="region of interest" description="Disordered" evidence="1">
    <location>
        <begin position="1"/>
        <end position="24"/>
    </location>
</feature>
<evidence type="ECO:0000313" key="2">
    <source>
        <dbReference type="EMBL" id="GHE16980.1"/>
    </source>
</evidence>
<organism evidence="2 3">
    <name type="scientific">Nocardioides flavus</name>
    <name type="common">ex Wang et al. 2016</name>
    <dbReference type="NCBI Taxonomy" id="2058780"/>
    <lineage>
        <taxon>Bacteria</taxon>
        <taxon>Bacillati</taxon>
        <taxon>Actinomycetota</taxon>
        <taxon>Actinomycetes</taxon>
        <taxon>Propionibacteriales</taxon>
        <taxon>Nocardioidaceae</taxon>
        <taxon>Nocardioides</taxon>
    </lineage>
</organism>
<comment type="caution">
    <text evidence="2">The sequence shown here is derived from an EMBL/GenBank/DDBJ whole genome shotgun (WGS) entry which is preliminary data.</text>
</comment>
<dbReference type="EMBL" id="BNAD01000003">
    <property type="protein sequence ID" value="GHE16980.1"/>
    <property type="molecule type" value="Genomic_DNA"/>
</dbReference>
<protein>
    <submittedName>
        <fullName evidence="2">Uncharacterized protein</fullName>
    </submittedName>
</protein>
<evidence type="ECO:0000256" key="1">
    <source>
        <dbReference type="SAM" id="MobiDB-lite"/>
    </source>
</evidence>
<accession>A0ABQ3HM95</accession>
<reference evidence="3" key="1">
    <citation type="journal article" date="2019" name="Int. J. Syst. Evol. Microbiol.">
        <title>The Global Catalogue of Microorganisms (GCM) 10K type strain sequencing project: providing services to taxonomists for standard genome sequencing and annotation.</title>
        <authorList>
            <consortium name="The Broad Institute Genomics Platform"/>
            <consortium name="The Broad Institute Genome Sequencing Center for Infectious Disease"/>
            <person name="Wu L."/>
            <person name="Ma J."/>
        </authorList>
    </citation>
    <scope>NUCLEOTIDE SEQUENCE [LARGE SCALE GENOMIC DNA]</scope>
    <source>
        <strain evidence="3">CGMCC 1.12791</strain>
    </source>
</reference>
<feature type="compositionally biased region" description="Basic and acidic residues" evidence="1">
    <location>
        <begin position="12"/>
        <end position="22"/>
    </location>
</feature>